<evidence type="ECO:0000256" key="2">
    <source>
        <dbReference type="PIRSR" id="PIRSR000915-1"/>
    </source>
</evidence>
<feature type="binding site" evidence="4">
    <location>
        <position position="67"/>
    </location>
    <ligand>
        <name>Mg(2+)</name>
        <dbReference type="ChEBI" id="CHEBI:18420"/>
    </ligand>
</feature>
<dbReference type="InterPro" id="IPR023214">
    <property type="entry name" value="HAD_sf"/>
</dbReference>
<name>A0A061QPI3_9CHLO</name>
<dbReference type="GO" id="GO:0046872">
    <property type="term" value="F:metal ion binding"/>
    <property type="evidence" value="ECO:0007669"/>
    <property type="project" value="UniProtKB-KW"/>
</dbReference>
<dbReference type="GO" id="GO:0016791">
    <property type="term" value="F:phosphatase activity"/>
    <property type="evidence" value="ECO:0007669"/>
    <property type="project" value="InterPro"/>
</dbReference>
<dbReference type="InterPro" id="IPR036412">
    <property type="entry name" value="HAD-like_sf"/>
</dbReference>
<feature type="binding site" evidence="4">
    <location>
        <position position="288"/>
    </location>
    <ligand>
        <name>Mg(2+)</name>
        <dbReference type="ChEBI" id="CHEBI:18420"/>
    </ligand>
</feature>
<proteinExistence type="predicted"/>
<dbReference type="AlphaFoldDB" id="A0A061QPI3"/>
<reference evidence="5" key="1">
    <citation type="submission" date="2014-05" db="EMBL/GenBank/DDBJ databases">
        <title>The transcriptome of the halophilic microalga Tetraselmis sp. GSL018 isolated from the Great Salt Lake, Utah.</title>
        <authorList>
            <person name="Jinkerson R.E."/>
            <person name="D'Adamo S."/>
            <person name="Posewitz M.C."/>
        </authorList>
    </citation>
    <scope>NUCLEOTIDE SEQUENCE</scope>
    <source>
        <strain evidence="5">GSL018</strain>
    </source>
</reference>
<feature type="binding site" evidence="3">
    <location>
        <position position="262"/>
    </location>
    <ligand>
        <name>substrate</name>
    </ligand>
</feature>
<dbReference type="GO" id="GO:0005737">
    <property type="term" value="C:cytoplasm"/>
    <property type="evidence" value="ECO:0007669"/>
    <property type="project" value="TreeGrafter"/>
</dbReference>
<evidence type="ECO:0000256" key="4">
    <source>
        <dbReference type="PIRSR" id="PIRSR000915-3"/>
    </source>
</evidence>
<keyword evidence="4" id="KW-0460">Magnesium</keyword>
<feature type="non-terminal residue" evidence="5">
    <location>
        <position position="1"/>
    </location>
</feature>
<dbReference type="NCBIfam" id="TIGR01460">
    <property type="entry name" value="HAD-SF-IIA"/>
    <property type="match status" value="1"/>
</dbReference>
<dbReference type="SUPFAM" id="SSF56784">
    <property type="entry name" value="HAD-like"/>
    <property type="match status" value="1"/>
</dbReference>
<dbReference type="PANTHER" id="PTHR19288:SF93">
    <property type="entry name" value="FI11325P-RELATED"/>
    <property type="match status" value="1"/>
</dbReference>
<evidence type="ECO:0000256" key="3">
    <source>
        <dbReference type="PIRSR" id="PIRSR000915-2"/>
    </source>
</evidence>
<evidence type="ECO:0000256" key="1">
    <source>
        <dbReference type="ARBA" id="ARBA00022801"/>
    </source>
</evidence>
<dbReference type="EMBL" id="GBEZ01025494">
    <property type="protein sequence ID" value="JAC61598.1"/>
    <property type="molecule type" value="Transcribed_RNA"/>
</dbReference>
<evidence type="ECO:0000313" key="5">
    <source>
        <dbReference type="EMBL" id="JAC61598.1"/>
    </source>
</evidence>
<dbReference type="InterPro" id="IPR006357">
    <property type="entry name" value="HAD-SF_hydro_IIA"/>
</dbReference>
<comment type="cofactor">
    <cofactor evidence="4">
        <name>Mg(2+)</name>
        <dbReference type="ChEBI" id="CHEBI:18420"/>
    </cofactor>
    <text evidence="4">Divalent metal ions. Mg(2+) is the most effective.</text>
</comment>
<keyword evidence="1" id="KW-0378">Hydrolase</keyword>
<dbReference type="NCBIfam" id="TIGR01452">
    <property type="entry name" value="PGP_euk"/>
    <property type="match status" value="1"/>
</dbReference>
<dbReference type="InterPro" id="IPR006349">
    <property type="entry name" value="PGP_euk"/>
</dbReference>
<dbReference type="PIRSF" id="PIRSF000915">
    <property type="entry name" value="PGP-type_phosphatase"/>
    <property type="match status" value="1"/>
</dbReference>
<sequence>PASFVYWGFSYKKLHGHHRLSIKPRSSICRSYIVSSLPQARGPTQLDKSQGLNFVTKDIDTLVLDCDGVLWRGDKLLYRTTEALNTLRALGKRLLFLTNNASKSRLQYKSKFESLGIQVHASEIVPASYCAAAYLQSLCFPLHKTVLLIGNTGVEQELNQAGISYVGGESDFFPDMCSPSDIEAIKVDPSIGAVVVGFDPRFSYSKLAYATACLRELPGCRFVLTNGDHGDKVGGGRIMPGTGAISAAIETSSGRKPVTVGKGGPWLLPWLCEHYGLEDTRRVCIVGDRLDTDIALGKQGGLRTVLPLTGVTSLEDLQAAGEEQLPDFYVPNLATLAGL</sequence>
<feature type="active site" description="Proton donor" evidence="2">
    <location>
        <position position="67"/>
    </location>
</feature>
<organism evidence="5">
    <name type="scientific">Tetraselmis sp. GSL018</name>
    <dbReference type="NCBI Taxonomy" id="582737"/>
    <lineage>
        <taxon>Eukaryota</taxon>
        <taxon>Viridiplantae</taxon>
        <taxon>Chlorophyta</taxon>
        <taxon>core chlorophytes</taxon>
        <taxon>Chlorodendrophyceae</taxon>
        <taxon>Chlorodendrales</taxon>
        <taxon>Chlorodendraceae</taxon>
        <taxon>Tetraselmis</taxon>
    </lineage>
</organism>
<dbReference type="Gene3D" id="3.40.50.1000">
    <property type="entry name" value="HAD superfamily/HAD-like"/>
    <property type="match status" value="2"/>
</dbReference>
<gene>
    <name evidence="5" type="primary">GPH</name>
    <name evidence="6" type="ORF">TSPGSL018_13096</name>
    <name evidence="5" type="ORF">TSPGSL018_25788</name>
</gene>
<dbReference type="PANTHER" id="PTHR19288">
    <property type="entry name" value="4-NITROPHENYLPHOSPHATASE-RELATED"/>
    <property type="match status" value="1"/>
</dbReference>
<keyword evidence="4" id="KW-0479">Metal-binding</keyword>
<accession>A0A061QPI3</accession>
<protein>
    <submittedName>
        <fullName evidence="5">Phosphoglycolate phosphatase</fullName>
    </submittedName>
</protein>
<feature type="binding site" evidence="4">
    <location>
        <position position="65"/>
    </location>
    <ligand>
        <name>Mg(2+)</name>
        <dbReference type="ChEBI" id="CHEBI:18420"/>
    </ligand>
</feature>
<dbReference type="Pfam" id="PF13242">
    <property type="entry name" value="Hydrolase_like"/>
    <property type="match status" value="1"/>
</dbReference>
<dbReference type="Pfam" id="PF13344">
    <property type="entry name" value="Hydrolase_6"/>
    <property type="match status" value="1"/>
</dbReference>
<dbReference type="EMBL" id="GBEZ01006099">
    <property type="protein sequence ID" value="JAC79273.1"/>
    <property type="molecule type" value="Transcribed_RNA"/>
</dbReference>
<evidence type="ECO:0000313" key="6">
    <source>
        <dbReference type="EMBL" id="JAC79273.1"/>
    </source>
</evidence>
<feature type="active site" description="Nucleophile" evidence="2">
    <location>
        <position position="65"/>
    </location>
</feature>